<evidence type="ECO:0000313" key="1">
    <source>
        <dbReference type="EMBL" id="GGJ34400.1"/>
    </source>
</evidence>
<protein>
    <submittedName>
        <fullName evidence="1">Uncharacterized protein</fullName>
    </submittedName>
</protein>
<comment type="caution">
    <text evidence="1">The sequence shown here is derived from an EMBL/GenBank/DDBJ whole genome shotgun (WGS) entry which is preliminary data.</text>
</comment>
<reference evidence="1" key="2">
    <citation type="submission" date="2020-09" db="EMBL/GenBank/DDBJ databases">
        <authorList>
            <person name="Sun Q."/>
            <person name="Zhou Y."/>
        </authorList>
    </citation>
    <scope>NUCLEOTIDE SEQUENCE</scope>
    <source>
        <strain evidence="1">CGMCC 4.7272</strain>
    </source>
</reference>
<sequence>MNDEQRRCTREDLRIVLNVPSYWGVTDDGFADWGDHHGEGDADDFDSYQCDGCGEFFTKAEEREDAWQAALDHLTKPGTA</sequence>
<name>A0A917NVX4_9ACTN</name>
<proteinExistence type="predicted"/>
<dbReference type="AlphaFoldDB" id="A0A917NVX4"/>
<accession>A0A917NVX4</accession>
<dbReference type="Proteomes" id="UP000625682">
    <property type="component" value="Unassembled WGS sequence"/>
</dbReference>
<keyword evidence="2" id="KW-1185">Reference proteome</keyword>
<evidence type="ECO:0000313" key="2">
    <source>
        <dbReference type="Proteomes" id="UP000625682"/>
    </source>
</evidence>
<dbReference type="EMBL" id="BMMU01000009">
    <property type="protein sequence ID" value="GGJ34400.1"/>
    <property type="molecule type" value="Genomic_DNA"/>
</dbReference>
<reference evidence="1" key="1">
    <citation type="journal article" date="2014" name="Int. J. Syst. Evol. Microbiol.">
        <title>Complete genome sequence of Corynebacterium casei LMG S-19264T (=DSM 44701T), isolated from a smear-ripened cheese.</title>
        <authorList>
            <consortium name="US DOE Joint Genome Institute (JGI-PGF)"/>
            <person name="Walter F."/>
            <person name="Albersmeier A."/>
            <person name="Kalinowski J."/>
            <person name="Ruckert C."/>
        </authorList>
    </citation>
    <scope>NUCLEOTIDE SEQUENCE</scope>
    <source>
        <strain evidence="1">CGMCC 4.7272</strain>
    </source>
</reference>
<organism evidence="1 2">
    <name type="scientific">Streptomyces lacrimifluminis</name>
    <dbReference type="NCBI Taxonomy" id="1500077"/>
    <lineage>
        <taxon>Bacteria</taxon>
        <taxon>Bacillati</taxon>
        <taxon>Actinomycetota</taxon>
        <taxon>Actinomycetes</taxon>
        <taxon>Kitasatosporales</taxon>
        <taxon>Streptomycetaceae</taxon>
        <taxon>Streptomyces</taxon>
    </lineage>
</organism>
<gene>
    <name evidence="1" type="ORF">GCM10012282_33950</name>
</gene>
<dbReference type="RefSeq" id="WP_189148173.1">
    <property type="nucleotide sequence ID" value="NZ_BAABER010000020.1"/>
</dbReference>